<dbReference type="EMBL" id="KV918765">
    <property type="protein sequence ID" value="OSX81190.1"/>
    <property type="molecule type" value="Genomic_DNA"/>
</dbReference>
<dbReference type="AlphaFoldDB" id="A0A1X6PK42"/>
<sequence>MAMEYESSLLARVCAVVLRNPFVSVLVASCGKKQPQEPPVWVKLFERHPEDEVTNVDTTWVVCQALYFIFQLHMQGDRRRPLSYFTSFPGSGKSRLCGKVAEMVYLLRSGDPAAAAAMEQHIPEQSAATIGWAARAYVIGVNFNSSSWALSDEDKALSEFGLLVPLYLRIIFFMQAQLDGQHASLKWMNLCASCRVLLTCGLINETSLFKAVCDLMKGLVGASSPFQPLIIIVDELHKVQDFFSPNTADKYRSAICRLTDMVGGYTLFSSLGAHLMLNEKTASGRPVRHLPCMLVVPTPAVFQAVLESNAQSGVYLNYDGVMADWVLDDASPAGQLNLERGVSALAFLVGDDVRFATFLARQLLDGKVGDGGIHSLVKEAAVRTSFSHGMLWGQLYGPTVLAHVILEWSVSFDHGLTDKNRAPLDEDWDAVRLRGHVQAVGGEDMELKLPAYALWHFFRTRAQRDDHGIYNGVRQLLTWTNGSLLWHGCEEFFLGCILTLDSARALIWPEQECSLAALYPSSTHTGSDAIVADEVLGATRPRYRVRTARLPLLIDYLTSGDGPHYDFVWRLNQNAFAMDAAVFYTLEDGEPAMVCVQIKFSSQDSSNKVSWKDSCKWISAMETACAAQAGADWSRVRGRVAFLVMARRRRGPSYEADKAAHPRAVMNKALVLCWEDMHTCLGSFLSGLLEHAETLFGAEIVKDDV</sequence>
<evidence type="ECO:0000313" key="2">
    <source>
        <dbReference type="Proteomes" id="UP000218209"/>
    </source>
</evidence>
<name>A0A1X6PK42_PORUM</name>
<dbReference type="Proteomes" id="UP000218209">
    <property type="component" value="Unassembled WGS sequence"/>
</dbReference>
<reference evidence="1 2" key="1">
    <citation type="submission" date="2017-03" db="EMBL/GenBank/DDBJ databases">
        <title>WGS assembly of Porphyra umbilicalis.</title>
        <authorList>
            <person name="Brawley S.H."/>
            <person name="Blouin N.A."/>
            <person name="Ficko-Blean E."/>
            <person name="Wheeler G.L."/>
            <person name="Lohr M."/>
            <person name="Goodson H.V."/>
            <person name="Jenkins J.W."/>
            <person name="Blaby-Haas C.E."/>
            <person name="Helliwell K.E."/>
            <person name="Chan C."/>
            <person name="Marriage T."/>
            <person name="Bhattacharya D."/>
            <person name="Klein A.S."/>
            <person name="Badis Y."/>
            <person name="Brodie J."/>
            <person name="Cao Y."/>
            <person name="Collen J."/>
            <person name="Dittami S.M."/>
            <person name="Gachon C.M."/>
            <person name="Green B.R."/>
            <person name="Karpowicz S."/>
            <person name="Kim J.W."/>
            <person name="Kudahl U."/>
            <person name="Lin S."/>
            <person name="Michel G."/>
            <person name="Mittag M."/>
            <person name="Olson B.J."/>
            <person name="Pangilinan J."/>
            <person name="Peng Y."/>
            <person name="Qiu H."/>
            <person name="Shu S."/>
            <person name="Singer J.T."/>
            <person name="Smith A.G."/>
            <person name="Sprecher B.N."/>
            <person name="Wagner V."/>
            <person name="Wang W."/>
            <person name="Wang Z.-Y."/>
            <person name="Yan J."/>
            <person name="Yarish C."/>
            <person name="Zoeuner-Riek S."/>
            <person name="Zhuang Y."/>
            <person name="Zou Y."/>
            <person name="Lindquist E.A."/>
            <person name="Grimwood J."/>
            <person name="Barry K."/>
            <person name="Rokhsar D.S."/>
            <person name="Schmutz J."/>
            <person name="Stiller J.W."/>
            <person name="Grossman A.R."/>
            <person name="Prochnik S.E."/>
        </authorList>
    </citation>
    <scope>NUCLEOTIDE SEQUENCE [LARGE SCALE GENOMIC DNA]</scope>
    <source>
        <strain evidence="1">4086291</strain>
    </source>
</reference>
<proteinExistence type="predicted"/>
<protein>
    <submittedName>
        <fullName evidence="1">Uncharacterized protein</fullName>
    </submittedName>
</protein>
<organism evidence="1 2">
    <name type="scientific">Porphyra umbilicalis</name>
    <name type="common">Purple laver</name>
    <name type="synonym">Red alga</name>
    <dbReference type="NCBI Taxonomy" id="2786"/>
    <lineage>
        <taxon>Eukaryota</taxon>
        <taxon>Rhodophyta</taxon>
        <taxon>Bangiophyceae</taxon>
        <taxon>Bangiales</taxon>
        <taxon>Bangiaceae</taxon>
        <taxon>Porphyra</taxon>
    </lineage>
</organism>
<gene>
    <name evidence="1" type="ORF">BU14_0025s0071</name>
</gene>
<evidence type="ECO:0000313" key="1">
    <source>
        <dbReference type="EMBL" id="OSX81190.1"/>
    </source>
</evidence>
<accession>A0A1X6PK42</accession>
<keyword evidence="2" id="KW-1185">Reference proteome</keyword>